<dbReference type="RefSeq" id="WP_380250567.1">
    <property type="nucleotide sequence ID" value="NZ_JBHUII010000004.1"/>
</dbReference>
<organism evidence="1 2">
    <name type="scientific">Kiloniella antarctica</name>
    <dbReference type="NCBI Taxonomy" id="1550907"/>
    <lineage>
        <taxon>Bacteria</taxon>
        <taxon>Pseudomonadati</taxon>
        <taxon>Pseudomonadota</taxon>
        <taxon>Alphaproteobacteria</taxon>
        <taxon>Rhodospirillales</taxon>
        <taxon>Kiloniellaceae</taxon>
        <taxon>Kiloniella</taxon>
    </lineage>
</organism>
<evidence type="ECO:0000313" key="1">
    <source>
        <dbReference type="EMBL" id="MFD2205701.1"/>
    </source>
</evidence>
<evidence type="ECO:0000313" key="2">
    <source>
        <dbReference type="Proteomes" id="UP001597294"/>
    </source>
</evidence>
<reference evidence="2" key="1">
    <citation type="journal article" date="2019" name="Int. J. Syst. Evol. Microbiol.">
        <title>The Global Catalogue of Microorganisms (GCM) 10K type strain sequencing project: providing services to taxonomists for standard genome sequencing and annotation.</title>
        <authorList>
            <consortium name="The Broad Institute Genomics Platform"/>
            <consortium name="The Broad Institute Genome Sequencing Center for Infectious Disease"/>
            <person name="Wu L."/>
            <person name="Ma J."/>
        </authorList>
    </citation>
    <scope>NUCLEOTIDE SEQUENCE [LARGE SCALE GENOMIC DNA]</scope>
    <source>
        <strain evidence="2">CGMCC 4.7192</strain>
    </source>
</reference>
<proteinExistence type="predicted"/>
<protein>
    <submittedName>
        <fullName evidence="1">Uncharacterized protein</fullName>
    </submittedName>
</protein>
<dbReference type="Proteomes" id="UP001597294">
    <property type="component" value="Unassembled WGS sequence"/>
</dbReference>
<keyword evidence="2" id="KW-1185">Reference proteome</keyword>
<accession>A0ABW5BKK7</accession>
<sequence length="309" mass="35950">MKPNLVERFFLDECTTEIKLLLEIQIDEMISGKGPKVHEHSFNLYDLRLDAIRKKVRIIDIFDPQDSGRLEVEMFHFRAQLKRLLNKPGTHTRPQKNKRSSRVLDFIAASAKKLSSKKRTFVDASELLLQNSSSKGDSIKSKILKTKSEKYIKLLTDPALPKRMRSLGLMDTGDKATLLLEENLPPKFDQSYGQEDQSTDLLPARYSVIFHKHLCYRRTDEGNRLRMLTTMDPATLVSSGYGLFEVQYSEFFKWFDKESYNRYERRAPFHYCCITTHEVYDILCYQAPEIVAMPSSDLVLESISLWDLF</sequence>
<dbReference type="EMBL" id="JBHUII010000004">
    <property type="protein sequence ID" value="MFD2205701.1"/>
    <property type="molecule type" value="Genomic_DNA"/>
</dbReference>
<name>A0ABW5BKK7_9PROT</name>
<comment type="caution">
    <text evidence="1">The sequence shown here is derived from an EMBL/GenBank/DDBJ whole genome shotgun (WGS) entry which is preliminary data.</text>
</comment>
<gene>
    <name evidence="1" type="ORF">ACFSKO_08770</name>
</gene>